<dbReference type="PANTHER" id="PTHR32063:SF18">
    <property type="entry name" value="CATION EFFLUX SYSTEM PROTEIN"/>
    <property type="match status" value="1"/>
</dbReference>
<feature type="transmembrane region" description="Helical" evidence="1">
    <location>
        <begin position="509"/>
        <end position="534"/>
    </location>
</feature>
<feature type="transmembrane region" description="Helical" evidence="1">
    <location>
        <begin position="387"/>
        <end position="411"/>
    </location>
</feature>
<dbReference type="InterPro" id="IPR027463">
    <property type="entry name" value="AcrB_DN_DC_subdom"/>
</dbReference>
<gene>
    <name evidence="2" type="ORF">FDK22_02015</name>
</gene>
<dbReference type="PANTHER" id="PTHR32063">
    <property type="match status" value="1"/>
</dbReference>
<feature type="transmembrane region" description="Helical" evidence="1">
    <location>
        <begin position="333"/>
        <end position="352"/>
    </location>
</feature>
<dbReference type="Gene3D" id="3.30.2090.10">
    <property type="entry name" value="Multidrug efflux transporter AcrB TolC docking domain, DN and DC subdomains"/>
    <property type="match status" value="2"/>
</dbReference>
<dbReference type="Gene3D" id="1.20.1640.10">
    <property type="entry name" value="Multidrug efflux transporter AcrB transmembrane domain"/>
    <property type="match status" value="2"/>
</dbReference>
<dbReference type="EMBL" id="VANU01000001">
    <property type="protein sequence ID" value="TLP40815.1"/>
    <property type="molecule type" value="Genomic_DNA"/>
</dbReference>
<evidence type="ECO:0000256" key="1">
    <source>
        <dbReference type="SAM" id="Phobius"/>
    </source>
</evidence>
<accession>A0A5R8Y3Y6</accession>
<feature type="transmembrane region" description="Helical" evidence="1">
    <location>
        <begin position="882"/>
        <end position="900"/>
    </location>
</feature>
<feature type="transmembrane region" description="Helical" evidence="1">
    <location>
        <begin position="359"/>
        <end position="381"/>
    </location>
</feature>
<dbReference type="PRINTS" id="PR00702">
    <property type="entry name" value="ACRIFLAVINRP"/>
</dbReference>
<name>A0A5R8Y3Y6_9BACT</name>
<dbReference type="GO" id="GO:0042910">
    <property type="term" value="F:xenobiotic transmembrane transporter activity"/>
    <property type="evidence" value="ECO:0007669"/>
    <property type="project" value="TreeGrafter"/>
</dbReference>
<dbReference type="Proteomes" id="UP000308901">
    <property type="component" value="Unassembled WGS sequence"/>
</dbReference>
<dbReference type="SUPFAM" id="SSF82693">
    <property type="entry name" value="Multidrug efflux transporter AcrB pore domain, PN1, PN2, PC1 and PC2 subdomains"/>
    <property type="match status" value="2"/>
</dbReference>
<feature type="transmembrane region" description="Helical" evidence="1">
    <location>
        <begin position="983"/>
        <end position="1009"/>
    </location>
</feature>
<dbReference type="AlphaFoldDB" id="A0A5R8Y3Y6"/>
<dbReference type="Gene3D" id="3.30.70.1440">
    <property type="entry name" value="Multidrug efflux transporter AcrB pore domain"/>
    <property type="match status" value="1"/>
</dbReference>
<keyword evidence="3" id="KW-1185">Reference proteome</keyword>
<keyword evidence="1" id="KW-0812">Transmembrane</keyword>
<keyword evidence="1" id="KW-1133">Transmembrane helix</keyword>
<evidence type="ECO:0000313" key="3">
    <source>
        <dbReference type="Proteomes" id="UP000308901"/>
    </source>
</evidence>
<dbReference type="RefSeq" id="WP_138151217.1">
    <property type="nucleotide sequence ID" value="NZ_VANU01000001.1"/>
</dbReference>
<reference evidence="2 3" key="1">
    <citation type="submission" date="2019-05" db="EMBL/GenBank/DDBJ databases">
        <title>Arcobacter sp. nov., isolated from sea sediment.</title>
        <authorList>
            <person name="Kim W."/>
        </authorList>
    </citation>
    <scope>NUCLEOTIDE SEQUENCE [LARGE SCALE GENOMIC DNA]</scope>
    <source>
        <strain evidence="2 3">CAU 1517</strain>
    </source>
</reference>
<feature type="transmembrane region" description="Helical" evidence="1">
    <location>
        <begin position="12"/>
        <end position="30"/>
    </location>
</feature>
<dbReference type="Gene3D" id="3.30.70.1430">
    <property type="entry name" value="Multidrug efflux transporter AcrB pore domain"/>
    <property type="match status" value="2"/>
</dbReference>
<dbReference type="OrthoDB" id="9807612at2"/>
<dbReference type="GO" id="GO:0005886">
    <property type="term" value="C:plasma membrane"/>
    <property type="evidence" value="ECO:0007669"/>
    <property type="project" value="TreeGrafter"/>
</dbReference>
<feature type="transmembrane region" description="Helical" evidence="1">
    <location>
        <begin position="461"/>
        <end position="488"/>
    </location>
</feature>
<dbReference type="Pfam" id="PF00873">
    <property type="entry name" value="ACR_tran"/>
    <property type="match status" value="1"/>
</dbReference>
<dbReference type="SUPFAM" id="SSF82714">
    <property type="entry name" value="Multidrug efflux transporter AcrB TolC docking domain, DN and DC subdomains"/>
    <property type="match status" value="2"/>
</dbReference>
<sequence>MNITSFALKNDKVTIVFSLLIFVYGIITFLDLPRAKDPGFIIRTATVVTYFPGASAKRVEQLVTDKLEKEIQNMSEIDNIKSISKNGVSVIFVNILEKYKNMRPIWDNLRRKVQDGARNLPQGTSNPIVNDEFGDVYGSLISIQSDGLSYKELEEIANDAKDAFLRIDSVAKINILGIQPQAIYVEYDNSTIARLNLSASYIKSILESKNIVISGGNIKIDTNRVSIEPTGNYDDIKEIENTIIPLNTGEKVYLKDIAKVKYEYKNPSNYIIQKDSQEALLLAISMKKDGDIIKLGEQIDSLVTKLQNKLPLGVELDRLFNEPKVVDRIVSNFVSNLLQAMALVIIVMLFSLGVRTGLIVAFLIPMSVLTSFIIMSLFDIWLDQVSLAALIISLGLLVDSAIVMSESIMVLMQKGKNVVEASLKSANELKIPLLTSALTTSAAFLPVFLAKSSTGEYTNSVFKVVTITLLSSWVLALTLTPVLSKYFMKKEIKPKEKESYFMKFYKNSLVFALTNKLLVMIVTLGLFIGSIILFENLPKKFFPPASEATFTVEINLPVGTAIETTQESVKVIEQYIKDKYMTKSKEVINFVSFIGESAPRFWLSYDRELSSSEYSTILVNLKDMENMSEIRHDIESFAKSKFPDMQINAKTLGMGPPVKKPIEIRISGKDIDKLFEMSSKIKQELSKIHGVKNIVDDWGLRTKKLIIDIDEDKALKEGISNLDIALSLQTSISGFEVTTFRKDDKLIPIILRSNKNTKDDIDRLNTITVYSQNSGKNIPLSQVAKVKVVYEESKIVRRDRLKTITIGSEVIDGYNAINIFDEIIPWLENYSKEFELGYYYGLGGEHEASNKANKSIIENLPIAFIVILLLMVAQFNSVRKPLIILTTIPLGIIGVSLGLFVTGSYFGFMTLLGIISLSGIVINNAIVLLEKIKIEKEENNYNDFDSIVHACINRFRPILLTTLTTVLGLVPLWYSGGIMWEPMAISIIFGLIISTMFTLIFTPVLYAILFKIKRV</sequence>
<feature type="transmembrane region" description="Helical" evidence="1">
    <location>
        <begin position="431"/>
        <end position="449"/>
    </location>
</feature>
<organism evidence="2 3">
    <name type="scientific">Arcobacter arenosus</name>
    <dbReference type="NCBI Taxonomy" id="2576037"/>
    <lineage>
        <taxon>Bacteria</taxon>
        <taxon>Pseudomonadati</taxon>
        <taxon>Campylobacterota</taxon>
        <taxon>Epsilonproteobacteria</taxon>
        <taxon>Campylobacterales</taxon>
        <taxon>Arcobacteraceae</taxon>
        <taxon>Arcobacter</taxon>
    </lineage>
</organism>
<dbReference type="InterPro" id="IPR001036">
    <property type="entry name" value="Acrflvin-R"/>
</dbReference>
<evidence type="ECO:0000313" key="2">
    <source>
        <dbReference type="EMBL" id="TLP40815.1"/>
    </source>
</evidence>
<protein>
    <submittedName>
        <fullName evidence="2">Efflux RND transporter permease subunit</fullName>
    </submittedName>
</protein>
<dbReference type="Gene3D" id="3.30.70.1320">
    <property type="entry name" value="Multidrug efflux transporter AcrB pore domain like"/>
    <property type="match status" value="1"/>
</dbReference>
<comment type="caution">
    <text evidence="2">The sequence shown here is derived from an EMBL/GenBank/DDBJ whole genome shotgun (WGS) entry which is preliminary data.</text>
</comment>
<feature type="transmembrane region" description="Helical" evidence="1">
    <location>
        <begin position="958"/>
        <end position="977"/>
    </location>
</feature>
<feature type="transmembrane region" description="Helical" evidence="1">
    <location>
        <begin position="906"/>
        <end position="929"/>
    </location>
</feature>
<dbReference type="SUPFAM" id="SSF82866">
    <property type="entry name" value="Multidrug efflux transporter AcrB transmembrane domain"/>
    <property type="match status" value="2"/>
</dbReference>
<proteinExistence type="predicted"/>
<feature type="transmembrane region" description="Helical" evidence="1">
    <location>
        <begin position="856"/>
        <end position="875"/>
    </location>
</feature>
<keyword evidence="1" id="KW-0472">Membrane</keyword>